<comment type="caution">
    <text evidence="1">The sequence shown here is derived from an EMBL/GenBank/DDBJ whole genome shotgun (WGS) entry which is preliminary data.</text>
</comment>
<gene>
    <name evidence="1" type="ORF">IIF7_04556</name>
</gene>
<evidence type="ECO:0000313" key="1">
    <source>
        <dbReference type="EMBL" id="ORL46761.1"/>
    </source>
</evidence>
<name>A0A1Y1T6S2_9FLAO</name>
<protein>
    <recommendedName>
        <fullName evidence="3">TonB C-terminal domain-containing protein</fullName>
    </recommendedName>
</protein>
<reference evidence="1 2" key="1">
    <citation type="submission" date="2013-04" db="EMBL/GenBank/DDBJ databases">
        <title>Zunongwangia sp. 22II14-10F7 Genome Sequencing.</title>
        <authorList>
            <person name="Lai Q."/>
            <person name="Shao Z."/>
        </authorList>
    </citation>
    <scope>NUCLEOTIDE SEQUENCE [LARGE SCALE GENOMIC DNA]</scope>
    <source>
        <strain evidence="1 2">22II14-10F7</strain>
    </source>
</reference>
<accession>A0A1Y1T6S2</accession>
<evidence type="ECO:0008006" key="3">
    <source>
        <dbReference type="Google" id="ProtNLM"/>
    </source>
</evidence>
<keyword evidence="2" id="KW-1185">Reference proteome</keyword>
<proteinExistence type="predicted"/>
<dbReference type="Proteomes" id="UP000192746">
    <property type="component" value="Unassembled WGS sequence"/>
</dbReference>
<dbReference type="STRING" id="1185767.IIF7_04556"/>
<evidence type="ECO:0000313" key="2">
    <source>
        <dbReference type="Proteomes" id="UP000192746"/>
    </source>
</evidence>
<sequence>MPEAEDLMKRSLLNSRDEVIKTPFSLQKVTSHTYLKGVLRGSFFSVLILMLFSCNFETKKISSEEVLEQESKSLNWKEVDEYPAFEECQQETELVAARNCFETAVAKNVYAYLEQQQPVVSKSIDDTIYIYLEVTKTGKPEIDSISAIDSTVTNQLPKIENWLRESIDSLPKIYPASKRGIPVSTAFKMPIVIKAE</sequence>
<dbReference type="EMBL" id="ARYN01000003">
    <property type="protein sequence ID" value="ORL46761.1"/>
    <property type="molecule type" value="Genomic_DNA"/>
</dbReference>
<organism evidence="1 2">
    <name type="scientific">Zunongwangia atlantica 22II14-10F7</name>
    <dbReference type="NCBI Taxonomy" id="1185767"/>
    <lineage>
        <taxon>Bacteria</taxon>
        <taxon>Pseudomonadati</taxon>
        <taxon>Bacteroidota</taxon>
        <taxon>Flavobacteriia</taxon>
        <taxon>Flavobacteriales</taxon>
        <taxon>Flavobacteriaceae</taxon>
        <taxon>Zunongwangia</taxon>
    </lineage>
</organism>
<dbReference type="AlphaFoldDB" id="A0A1Y1T6S2"/>